<feature type="DNA-binding region" description="OmpR/PhoB-type" evidence="3">
    <location>
        <begin position="127"/>
        <end position="226"/>
    </location>
</feature>
<dbReference type="Gene3D" id="6.10.250.690">
    <property type="match status" value="1"/>
</dbReference>
<dbReference type="PANTHER" id="PTHR48111">
    <property type="entry name" value="REGULATOR OF RPOS"/>
    <property type="match status" value="1"/>
</dbReference>
<evidence type="ECO:0000256" key="3">
    <source>
        <dbReference type="PROSITE-ProRule" id="PRU01091"/>
    </source>
</evidence>
<dbReference type="SMART" id="SM00448">
    <property type="entry name" value="REC"/>
    <property type="match status" value="1"/>
</dbReference>
<feature type="modified residue" description="4-aspartylphosphate" evidence="2">
    <location>
        <position position="52"/>
    </location>
</feature>
<accession>A0ABW8PWP8</accession>
<dbReference type="InterPro" id="IPR039420">
    <property type="entry name" value="WalR-like"/>
</dbReference>
<dbReference type="PROSITE" id="PS50110">
    <property type="entry name" value="RESPONSE_REGULATORY"/>
    <property type="match status" value="1"/>
</dbReference>
<evidence type="ECO:0000256" key="1">
    <source>
        <dbReference type="ARBA" id="ARBA00023125"/>
    </source>
</evidence>
<dbReference type="Proteomes" id="UP001621714">
    <property type="component" value="Unassembled WGS sequence"/>
</dbReference>
<dbReference type="Gene3D" id="1.10.10.10">
    <property type="entry name" value="Winged helix-like DNA-binding domain superfamily/Winged helix DNA-binding domain"/>
    <property type="match status" value="1"/>
</dbReference>
<dbReference type="Pfam" id="PF00486">
    <property type="entry name" value="Trans_reg_C"/>
    <property type="match status" value="1"/>
</dbReference>
<keyword evidence="7" id="KW-1185">Reference proteome</keyword>
<evidence type="ECO:0000313" key="6">
    <source>
        <dbReference type="EMBL" id="MFK7160726.1"/>
    </source>
</evidence>
<dbReference type="PROSITE" id="PS51755">
    <property type="entry name" value="OMPR_PHOB"/>
    <property type="match status" value="1"/>
</dbReference>
<keyword evidence="1 3" id="KW-0238">DNA-binding</keyword>
<feature type="domain" description="Response regulatory" evidence="4">
    <location>
        <begin position="3"/>
        <end position="116"/>
    </location>
</feature>
<dbReference type="CDD" id="cd00383">
    <property type="entry name" value="trans_reg_C"/>
    <property type="match status" value="1"/>
</dbReference>
<dbReference type="InterPro" id="IPR036388">
    <property type="entry name" value="WH-like_DNA-bd_sf"/>
</dbReference>
<dbReference type="InterPro" id="IPR011006">
    <property type="entry name" value="CheY-like_superfamily"/>
</dbReference>
<dbReference type="InterPro" id="IPR001867">
    <property type="entry name" value="OmpR/PhoB-type_DNA-bd"/>
</dbReference>
<protein>
    <submittedName>
        <fullName evidence="6">Response regulator transcription factor</fullName>
    </submittedName>
</protein>
<reference evidence="6 7" key="1">
    <citation type="submission" date="2024-02" db="EMBL/GenBank/DDBJ databases">
        <title>Marinospirillum sp. MEB 164 isolated from Lonar lake sediment.</title>
        <authorList>
            <person name="Joshi A."/>
            <person name="Thite S."/>
        </authorList>
    </citation>
    <scope>NUCLEOTIDE SEQUENCE [LARGE SCALE GENOMIC DNA]</scope>
    <source>
        <strain evidence="6 7">MEB164</strain>
    </source>
</reference>
<keyword evidence="2" id="KW-0597">Phosphoprotein</keyword>
<organism evidence="6 7">
    <name type="scientific">Marinospirillum alkalitolerans</name>
    <dbReference type="NCBI Taxonomy" id="3123374"/>
    <lineage>
        <taxon>Bacteria</taxon>
        <taxon>Pseudomonadati</taxon>
        <taxon>Pseudomonadota</taxon>
        <taxon>Gammaproteobacteria</taxon>
        <taxon>Oceanospirillales</taxon>
        <taxon>Oceanospirillaceae</taxon>
        <taxon>Marinospirillum</taxon>
    </lineage>
</organism>
<dbReference type="CDD" id="cd17620">
    <property type="entry name" value="REC_OmpR_KdpE-like"/>
    <property type="match status" value="1"/>
</dbReference>
<dbReference type="Pfam" id="PF00072">
    <property type="entry name" value="Response_reg"/>
    <property type="match status" value="1"/>
</dbReference>
<sequence length="230" mass="25382">MPRILIIDDEKQIRLFLRVSLKAQGYEVIEAATAEEGLAALALHTPDLLILDLGLPDQDGQEALKALREWSQVPVIVLSVRSDEAGKVRALDAGANDYVTKPFGIQELLARIRNLTRPLHASAGEAVTKLQVGALQLDPLAHQVNLAGQNIKLTPKEFAVLKSLMTHPGRVFTQTFLLREHWGPTHTEDSQYLRVLIGRLRSKLGDDPTQPSLIATEPGVGYRLLIQDEI</sequence>
<comment type="caution">
    <text evidence="6">The sequence shown here is derived from an EMBL/GenBank/DDBJ whole genome shotgun (WGS) entry which is preliminary data.</text>
</comment>
<dbReference type="PANTHER" id="PTHR48111:SF50">
    <property type="entry name" value="KDP OPERON TRANSCRIPTIONAL REGULATORY PROTEIN KDPE"/>
    <property type="match status" value="1"/>
</dbReference>
<dbReference type="SUPFAM" id="SSF52172">
    <property type="entry name" value="CheY-like"/>
    <property type="match status" value="1"/>
</dbReference>
<dbReference type="EMBL" id="JBANFI010000003">
    <property type="protein sequence ID" value="MFK7160726.1"/>
    <property type="molecule type" value="Genomic_DNA"/>
</dbReference>
<evidence type="ECO:0000256" key="2">
    <source>
        <dbReference type="PROSITE-ProRule" id="PRU00169"/>
    </source>
</evidence>
<feature type="domain" description="OmpR/PhoB-type" evidence="5">
    <location>
        <begin position="127"/>
        <end position="226"/>
    </location>
</feature>
<evidence type="ECO:0000313" key="7">
    <source>
        <dbReference type="Proteomes" id="UP001621714"/>
    </source>
</evidence>
<dbReference type="Gene3D" id="3.40.50.2300">
    <property type="match status" value="1"/>
</dbReference>
<dbReference type="InterPro" id="IPR001789">
    <property type="entry name" value="Sig_transdc_resp-reg_receiver"/>
</dbReference>
<proteinExistence type="predicted"/>
<evidence type="ECO:0000259" key="5">
    <source>
        <dbReference type="PROSITE" id="PS51755"/>
    </source>
</evidence>
<name>A0ABW8PWP8_9GAMM</name>
<dbReference type="RefSeq" id="WP_405338712.1">
    <property type="nucleotide sequence ID" value="NZ_JBANFI010000003.1"/>
</dbReference>
<dbReference type="SMART" id="SM00862">
    <property type="entry name" value="Trans_reg_C"/>
    <property type="match status" value="1"/>
</dbReference>
<evidence type="ECO:0000259" key="4">
    <source>
        <dbReference type="PROSITE" id="PS50110"/>
    </source>
</evidence>
<gene>
    <name evidence="6" type="ORF">V6U78_06710</name>
</gene>